<dbReference type="EMBL" id="SGBB01000025">
    <property type="protein sequence ID" value="RZD17685.1"/>
    <property type="molecule type" value="Genomic_DNA"/>
</dbReference>
<evidence type="ECO:0000313" key="1">
    <source>
        <dbReference type="EMBL" id="RZD17685.1"/>
    </source>
</evidence>
<reference evidence="1 2" key="1">
    <citation type="journal article" date="2019" name="ISME J.">
        <title>Insights into ecological role of a new deltaproteobacterial order Candidatus Acidulodesulfobacterales by metagenomics and metatranscriptomics.</title>
        <authorList>
            <person name="Tan S."/>
            <person name="Liu J."/>
            <person name="Fang Y."/>
            <person name="Hedlund B.P."/>
            <person name="Lian Z.H."/>
            <person name="Huang L.Y."/>
            <person name="Li J.T."/>
            <person name="Huang L.N."/>
            <person name="Li W.J."/>
            <person name="Jiang H.C."/>
            <person name="Dong H.L."/>
            <person name="Shu W.S."/>
        </authorList>
    </citation>
    <scope>NUCLEOTIDE SEQUENCE [LARGE SCALE GENOMIC DNA]</scope>
    <source>
        <strain evidence="1">AP1</strain>
    </source>
</reference>
<accession>A0A519BK96</accession>
<protein>
    <submittedName>
        <fullName evidence="1">Uncharacterized protein</fullName>
    </submittedName>
</protein>
<organism evidence="1 2">
    <name type="scientific">Candidatus Acididesulfobacter diazotrophicus</name>
    <dbReference type="NCBI Taxonomy" id="2597226"/>
    <lineage>
        <taxon>Bacteria</taxon>
        <taxon>Deltaproteobacteria</taxon>
        <taxon>Candidatus Acidulodesulfobacterales</taxon>
        <taxon>Candidatus Acididesulfobacter</taxon>
    </lineage>
</organism>
<comment type="caution">
    <text evidence="1">The sequence shown here is derived from an EMBL/GenBank/DDBJ whole genome shotgun (WGS) entry which is preliminary data.</text>
</comment>
<name>A0A519BK96_9DELT</name>
<evidence type="ECO:0000313" key="2">
    <source>
        <dbReference type="Proteomes" id="UP000319296"/>
    </source>
</evidence>
<proteinExistence type="predicted"/>
<dbReference type="Proteomes" id="UP000319296">
    <property type="component" value="Unassembled WGS sequence"/>
</dbReference>
<sequence>MSDLLTSKAEFLPALKSIASSYPFFNDTGDDFKFIYSNPVPGVFADLLMEILNEHGFLDCNLFKNKREQIDKYRDDYINNRLDPDSKILLSDFYYVSPTKEGFVIEIDNKFYTLQRIKRYFPGFSKVAKEFRIRYKDALAGYLINNSKNNLKYLKGRNVIGKVIKKIDNEYLVQIIGHYFIDNAKCYYDKAKRYFYDEYSVIAYLPFSNADRNFEYDCGAEYEFNLEKVIIEEKDVRPILSRVNKNFIKCVLEKELQTYVKVLSMGVSEKRNCGPVKYIVVRSTIKPDIEAQKNIKYILGMDEGDVIDYKLFPVQAEKYSVWDT</sequence>
<dbReference type="AlphaFoldDB" id="A0A519BK96"/>
<gene>
    <name evidence="1" type="ORF">EVG15_09725</name>
</gene>